<dbReference type="GO" id="GO:0034079">
    <property type="term" value="P:butanediol biosynthetic process"/>
    <property type="evidence" value="ECO:0007669"/>
    <property type="project" value="TreeGrafter"/>
</dbReference>
<dbReference type="SMART" id="SM00829">
    <property type="entry name" value="PKS_ER"/>
    <property type="match status" value="1"/>
</dbReference>
<dbReference type="CDD" id="cd08233">
    <property type="entry name" value="butanediol_DH_like"/>
    <property type="match status" value="1"/>
</dbReference>
<keyword evidence="3 6" id="KW-0479">Metal-binding</keyword>
<gene>
    <name evidence="8" type="ORF">N7476_000201</name>
</gene>
<dbReference type="Pfam" id="PF00107">
    <property type="entry name" value="ADH_zinc_N"/>
    <property type="match status" value="1"/>
</dbReference>
<reference evidence="8" key="2">
    <citation type="journal article" date="2023" name="IMA Fungus">
        <title>Comparative genomic study of the Penicillium genus elucidates a diverse pangenome and 15 lateral gene transfer events.</title>
        <authorList>
            <person name="Petersen C."/>
            <person name="Sorensen T."/>
            <person name="Nielsen M.R."/>
            <person name="Sondergaard T.E."/>
            <person name="Sorensen J.L."/>
            <person name="Fitzpatrick D.A."/>
            <person name="Frisvad J.C."/>
            <person name="Nielsen K.L."/>
        </authorList>
    </citation>
    <scope>NUCLEOTIDE SEQUENCE</scope>
    <source>
        <strain evidence="8">IBT 21472</strain>
    </source>
</reference>
<evidence type="ECO:0000256" key="1">
    <source>
        <dbReference type="ARBA" id="ARBA00001947"/>
    </source>
</evidence>
<dbReference type="EMBL" id="JAPZBO010000001">
    <property type="protein sequence ID" value="KAJ5330418.1"/>
    <property type="molecule type" value="Genomic_DNA"/>
</dbReference>
<evidence type="ECO:0000259" key="7">
    <source>
        <dbReference type="SMART" id="SM00829"/>
    </source>
</evidence>
<dbReference type="InterPro" id="IPR011032">
    <property type="entry name" value="GroES-like_sf"/>
</dbReference>
<dbReference type="InterPro" id="IPR013149">
    <property type="entry name" value="ADH-like_C"/>
</dbReference>
<comment type="cofactor">
    <cofactor evidence="1 6">
        <name>Zn(2+)</name>
        <dbReference type="ChEBI" id="CHEBI:29105"/>
    </cofactor>
</comment>
<dbReference type="OrthoDB" id="3941538at2759"/>
<keyword evidence="9" id="KW-1185">Reference proteome</keyword>
<organism evidence="8 9">
    <name type="scientific">Penicillium atrosanguineum</name>
    <dbReference type="NCBI Taxonomy" id="1132637"/>
    <lineage>
        <taxon>Eukaryota</taxon>
        <taxon>Fungi</taxon>
        <taxon>Dikarya</taxon>
        <taxon>Ascomycota</taxon>
        <taxon>Pezizomycotina</taxon>
        <taxon>Eurotiomycetes</taxon>
        <taxon>Eurotiomycetidae</taxon>
        <taxon>Eurotiales</taxon>
        <taxon>Aspergillaceae</taxon>
        <taxon>Penicillium</taxon>
    </lineage>
</organism>
<dbReference type="InterPro" id="IPR013154">
    <property type="entry name" value="ADH-like_N"/>
</dbReference>
<proteinExistence type="inferred from homology"/>
<dbReference type="SUPFAM" id="SSF51735">
    <property type="entry name" value="NAD(P)-binding Rossmann-fold domains"/>
    <property type="match status" value="1"/>
</dbReference>
<keyword evidence="5" id="KW-0560">Oxidoreductase</keyword>
<dbReference type="Pfam" id="PF08240">
    <property type="entry name" value="ADH_N"/>
    <property type="match status" value="1"/>
</dbReference>
<dbReference type="InterPro" id="IPR036291">
    <property type="entry name" value="NAD(P)-bd_dom_sf"/>
</dbReference>
<dbReference type="PANTHER" id="PTHR43161">
    <property type="entry name" value="SORBITOL DEHYDROGENASE"/>
    <property type="match status" value="1"/>
</dbReference>
<evidence type="ECO:0000256" key="2">
    <source>
        <dbReference type="ARBA" id="ARBA00008072"/>
    </source>
</evidence>
<dbReference type="GO" id="GO:0000721">
    <property type="term" value="F:(R,R)-butanediol dehydrogenase activity"/>
    <property type="evidence" value="ECO:0007669"/>
    <property type="project" value="TreeGrafter"/>
</dbReference>
<dbReference type="GO" id="GO:0005737">
    <property type="term" value="C:cytoplasm"/>
    <property type="evidence" value="ECO:0007669"/>
    <property type="project" value="TreeGrafter"/>
</dbReference>
<dbReference type="PANTHER" id="PTHR43161:SF23">
    <property type="entry name" value="(R,R)-BUTANEDIOL DEHYDROGENASE-RELATED"/>
    <property type="match status" value="1"/>
</dbReference>
<dbReference type="Gene3D" id="3.90.180.10">
    <property type="entry name" value="Medium-chain alcohol dehydrogenases, catalytic domain"/>
    <property type="match status" value="1"/>
</dbReference>
<dbReference type="SUPFAM" id="SSF50129">
    <property type="entry name" value="GroES-like"/>
    <property type="match status" value="1"/>
</dbReference>
<comment type="similarity">
    <text evidence="2 6">Belongs to the zinc-containing alcohol dehydrogenase family.</text>
</comment>
<evidence type="ECO:0000256" key="4">
    <source>
        <dbReference type="ARBA" id="ARBA00022833"/>
    </source>
</evidence>
<keyword evidence="4 6" id="KW-0862">Zinc</keyword>
<feature type="domain" description="Enoyl reductase (ER)" evidence="7">
    <location>
        <begin position="29"/>
        <end position="372"/>
    </location>
</feature>
<dbReference type="InterPro" id="IPR020843">
    <property type="entry name" value="ER"/>
</dbReference>
<dbReference type="Proteomes" id="UP001147746">
    <property type="component" value="Unassembled WGS sequence"/>
</dbReference>
<comment type="caution">
    <text evidence="8">The sequence shown here is derived from an EMBL/GenBank/DDBJ whole genome shotgun (WGS) entry which is preliminary data.</text>
</comment>
<evidence type="ECO:0000313" key="9">
    <source>
        <dbReference type="Proteomes" id="UP001147746"/>
    </source>
</evidence>
<protein>
    <recommendedName>
        <fullName evidence="7">Enoyl reductase (ER) domain-containing protein</fullName>
    </recommendedName>
</protein>
<evidence type="ECO:0000256" key="3">
    <source>
        <dbReference type="ARBA" id="ARBA00022723"/>
    </source>
</evidence>
<dbReference type="AlphaFoldDB" id="A0A9W9QDL9"/>
<dbReference type="GO" id="GO:0008270">
    <property type="term" value="F:zinc ion binding"/>
    <property type="evidence" value="ECO:0007669"/>
    <property type="project" value="InterPro"/>
</dbReference>
<evidence type="ECO:0000256" key="6">
    <source>
        <dbReference type="RuleBase" id="RU361277"/>
    </source>
</evidence>
<evidence type="ECO:0000313" key="8">
    <source>
        <dbReference type="EMBL" id="KAJ5330418.1"/>
    </source>
</evidence>
<evidence type="ECO:0000256" key="5">
    <source>
        <dbReference type="ARBA" id="ARBA00023002"/>
    </source>
</evidence>
<dbReference type="InterPro" id="IPR002328">
    <property type="entry name" value="ADH_Zn_CS"/>
</dbReference>
<reference evidence="8" key="1">
    <citation type="submission" date="2022-12" db="EMBL/GenBank/DDBJ databases">
        <authorList>
            <person name="Petersen C."/>
        </authorList>
    </citation>
    <scope>NUCLEOTIDE SEQUENCE</scope>
    <source>
        <strain evidence="8">IBT 21472</strain>
    </source>
</reference>
<name>A0A9W9QDL9_9EURO</name>
<dbReference type="PROSITE" id="PS00059">
    <property type="entry name" value="ADH_ZINC"/>
    <property type="match status" value="1"/>
</dbReference>
<accession>A0A9W9QDL9</accession>
<sequence length="376" mass="40433">MLNTTTQSEDPLHTTLKSVPLMKSVRFHGPGDIRVDEVEEPLCGKGQIKMRPAYVGICGSARDLHEYTGGPVLIPKTPHCITGSTYPCSMGHEFGGIIEEVGDGVTHLSPGQRAVVRPTIFDGTCCACKQGHNHCCENIGFVGLSGYGGGMSKKIVAPAGHFYPIPDTISLEAAALIEPLAVAWHAVNLSPFKPGDNVLVVGGGPIGIGVVQVLKLQGARDIMVAELMENRQRFCRDYGASHILDPREGDVAQRVREITGGVGADVIFDAAGVEKALVGAIPACRVQGTIVNIAVWEKPPSIPVNQLMYNEIRYMGAALYDETSFLDTIRAVNYGQLKPEGMITSRITVDEVVEKGFKALLEHRDEHCKILVDVQA</sequence>
<dbReference type="Gene3D" id="3.40.50.720">
    <property type="entry name" value="NAD(P)-binding Rossmann-like Domain"/>
    <property type="match status" value="1"/>
</dbReference>